<dbReference type="SUPFAM" id="SSF47095">
    <property type="entry name" value="HMG-box"/>
    <property type="match status" value="1"/>
</dbReference>
<accession>A0ABD3X6J5</accession>
<organism evidence="2 3">
    <name type="scientific">Sinanodonta woodiana</name>
    <name type="common">Chinese pond mussel</name>
    <name type="synonym">Anodonta woodiana</name>
    <dbReference type="NCBI Taxonomy" id="1069815"/>
    <lineage>
        <taxon>Eukaryota</taxon>
        <taxon>Metazoa</taxon>
        <taxon>Spiralia</taxon>
        <taxon>Lophotrochozoa</taxon>
        <taxon>Mollusca</taxon>
        <taxon>Bivalvia</taxon>
        <taxon>Autobranchia</taxon>
        <taxon>Heteroconchia</taxon>
        <taxon>Palaeoheterodonta</taxon>
        <taxon>Unionida</taxon>
        <taxon>Unionoidea</taxon>
        <taxon>Unionidae</taxon>
        <taxon>Unioninae</taxon>
        <taxon>Sinanodonta</taxon>
    </lineage>
</organism>
<comment type="caution">
    <text evidence="2">The sequence shown here is derived from an EMBL/GenBank/DDBJ whole genome shotgun (WGS) entry which is preliminary data.</text>
</comment>
<feature type="compositionally biased region" description="Basic and acidic residues" evidence="1">
    <location>
        <begin position="461"/>
        <end position="478"/>
    </location>
</feature>
<evidence type="ECO:0000256" key="1">
    <source>
        <dbReference type="SAM" id="MobiDB-lite"/>
    </source>
</evidence>
<reference evidence="2 3" key="1">
    <citation type="submission" date="2024-11" db="EMBL/GenBank/DDBJ databases">
        <title>Chromosome-level genome assembly of the freshwater bivalve Anodonta woodiana.</title>
        <authorList>
            <person name="Chen X."/>
        </authorList>
    </citation>
    <scope>NUCLEOTIDE SEQUENCE [LARGE SCALE GENOMIC DNA]</scope>
    <source>
        <strain evidence="2">MN2024</strain>
        <tissue evidence="2">Gills</tissue>
    </source>
</reference>
<sequence length="728" mass="82888">MNETKYPASFRSKQHLIVSYDVFVNEQKHRLKMLYPFLSSDQIHGKLRSMWKNMNSKDRENYCKVASTPDKSLKGSRKQPLTFRSEKPQPDIIGCKAKRLRCHVESSVNQQDDTPFSKMEQCKIAAQCESYTNDFIPSNSFHKSSTDVKVSPRTVDVFCREESDNCTPAKQKYTKNYIKARHRPDCDLRLVPDVIDNTPSTKSGILKNKTQNAEALDNTQKRLSVSFSGNDLDEDLAIQPKVSSDGETYLDSDDDHDAVLLTKQNEEDEEEKDCENGTSSPPETKCSNVTPEKRTKRRSNHTQKKRKGSQSTCEEEKRECDIYNFEDIDKYEMFIETADMKKNYSKPEKILKRSSFEKDIQNMSKKIKGQNDINPMFKSPLENPMQNRHKQKGTLKERSDIKQVDSKSKRVSSLETPVLDLQITNKEESETTPLMDEGLQKLTLQEASRAPNKKKSSHYKAKSDSQANRHEDMKEKVTKSWMRTRSPFWSKAEGAQIGEKGDAKIKKTDHSEISGKCKKFINISAHKDSSYVISNSQKREPKTVHTVESDGELMNFDDDVDFDDFNTYESDLRRPYFRGFPSNNSIYSTIIRHSGLNIDSPLSINESGDSIAESFEVDAGESNNECGRNDALETALAKLRRMATLNNSPEVSSQSADSSPKLLSPALSGISKLKNHSLVNQDDLCNMFREVTPEGKKLRPKSGRRLVASAKVQSNSNFKDLFNSDEIF</sequence>
<protein>
    <submittedName>
        <fullName evidence="2">Uncharacterized protein</fullName>
    </submittedName>
</protein>
<name>A0ABD3X6J5_SINWO</name>
<dbReference type="AlphaFoldDB" id="A0ABD3X6J5"/>
<feature type="compositionally biased region" description="Basic residues" evidence="1">
    <location>
        <begin position="294"/>
        <end position="308"/>
    </location>
</feature>
<dbReference type="InterPro" id="IPR036910">
    <property type="entry name" value="HMG_box_dom_sf"/>
</dbReference>
<feature type="compositionally biased region" description="Basic residues" evidence="1">
    <location>
        <begin position="451"/>
        <end position="460"/>
    </location>
</feature>
<evidence type="ECO:0000313" key="3">
    <source>
        <dbReference type="Proteomes" id="UP001634394"/>
    </source>
</evidence>
<evidence type="ECO:0000313" key="2">
    <source>
        <dbReference type="EMBL" id="KAL3880453.1"/>
    </source>
</evidence>
<feature type="region of interest" description="Disordered" evidence="1">
    <location>
        <begin position="263"/>
        <end position="313"/>
    </location>
</feature>
<dbReference type="EMBL" id="JBJQND010000004">
    <property type="protein sequence ID" value="KAL3880453.1"/>
    <property type="molecule type" value="Genomic_DNA"/>
</dbReference>
<keyword evidence="3" id="KW-1185">Reference proteome</keyword>
<proteinExistence type="predicted"/>
<feature type="region of interest" description="Disordered" evidence="1">
    <location>
        <begin position="447"/>
        <end position="479"/>
    </location>
</feature>
<gene>
    <name evidence="2" type="ORF">ACJMK2_032690</name>
</gene>
<feature type="compositionally biased region" description="Basic and acidic residues" evidence="1">
    <location>
        <begin position="394"/>
        <end position="408"/>
    </location>
</feature>
<feature type="region of interest" description="Disordered" evidence="1">
    <location>
        <begin position="370"/>
        <end position="413"/>
    </location>
</feature>
<dbReference type="Proteomes" id="UP001634394">
    <property type="component" value="Unassembled WGS sequence"/>
</dbReference>
<feature type="compositionally biased region" description="Polar residues" evidence="1">
    <location>
        <begin position="276"/>
        <end position="290"/>
    </location>
</feature>